<dbReference type="GO" id="GO:0006357">
    <property type="term" value="P:regulation of transcription by RNA polymerase II"/>
    <property type="evidence" value="ECO:0007669"/>
    <property type="project" value="InterPro"/>
</dbReference>
<dbReference type="Proteomes" id="UP000019132">
    <property type="component" value="Unassembled WGS sequence"/>
</dbReference>
<feature type="domain" description="Cyclin N-terminal" evidence="2">
    <location>
        <begin position="53"/>
        <end position="124"/>
    </location>
</feature>
<accession>K3WIV9</accession>
<proteinExistence type="predicted"/>
<evidence type="ECO:0000313" key="3">
    <source>
        <dbReference type="EnsemblProtists" id="PYU1_T004901"/>
    </source>
</evidence>
<dbReference type="OMA" id="YLWMYED"/>
<dbReference type="SUPFAM" id="SSF47954">
    <property type="entry name" value="Cyclin-like"/>
    <property type="match status" value="2"/>
</dbReference>
<dbReference type="AlphaFoldDB" id="K3WIV9"/>
<dbReference type="eggNOG" id="KOG0834">
    <property type="taxonomic scope" value="Eukaryota"/>
</dbReference>
<dbReference type="HOGENOM" id="CLU_706939_0_0_1"/>
<evidence type="ECO:0000256" key="1">
    <source>
        <dbReference type="SAM" id="MobiDB-lite"/>
    </source>
</evidence>
<sequence length="391" mass="43549">MAIESLDKWVFPAFRAFVLARPSGSAASQTPPQSDDHAPYSDVTPTASQIPWDVEQQLRRTTCEFVEDLAAIVEIPDAPTVAAQLYVQRFYMLHSFQQHDRFLLATAALFLAAKTEEFPIKVRLLTECALYLLLCKHPDRDELRKKSSSKRRPTLDTRNIAGSANGRPRSQPPSMTSVSRRKNSAGKVVEMSASLGNDPEAANARHLDCLHALLEVIDVGEVETTASKVLLLERILLQTISFDIGIPQPFAYVARAMVKVFALEAIHPSIPYDDIRELAFLLLSDAIKSGLCLAFNPAELATGAVYISCLYRCSVSPNVATDTNDPWWSVLGLSSQQLECVAHGLLWMYEDASGHQRHGLSPQFRDLWARYRPEQNLPDLEYIKKLDAGLQ</sequence>
<evidence type="ECO:0000259" key="2">
    <source>
        <dbReference type="Pfam" id="PF00134"/>
    </source>
</evidence>
<dbReference type="GO" id="GO:0016538">
    <property type="term" value="F:cyclin-dependent protein serine/threonine kinase regulator activity"/>
    <property type="evidence" value="ECO:0007669"/>
    <property type="project" value="InterPro"/>
</dbReference>
<protein>
    <recommendedName>
        <fullName evidence="2">Cyclin N-terminal domain-containing protein</fullName>
    </recommendedName>
</protein>
<evidence type="ECO:0000313" key="4">
    <source>
        <dbReference type="Proteomes" id="UP000019132"/>
    </source>
</evidence>
<dbReference type="VEuPathDB" id="FungiDB:PYU1_G004890"/>
<reference evidence="3" key="3">
    <citation type="submission" date="2015-02" db="UniProtKB">
        <authorList>
            <consortium name="EnsemblProtists"/>
        </authorList>
    </citation>
    <scope>IDENTIFICATION</scope>
    <source>
        <strain evidence="3">DAOM BR144</strain>
    </source>
</reference>
<dbReference type="Pfam" id="PF00134">
    <property type="entry name" value="Cyclin_N"/>
    <property type="match status" value="1"/>
</dbReference>
<dbReference type="InterPro" id="IPR006671">
    <property type="entry name" value="Cyclin_N"/>
</dbReference>
<dbReference type="Gene3D" id="1.10.472.10">
    <property type="entry name" value="Cyclin-like"/>
    <property type="match status" value="2"/>
</dbReference>
<feature type="region of interest" description="Disordered" evidence="1">
    <location>
        <begin position="25"/>
        <end position="46"/>
    </location>
</feature>
<feature type="region of interest" description="Disordered" evidence="1">
    <location>
        <begin position="143"/>
        <end position="184"/>
    </location>
</feature>
<dbReference type="EMBL" id="GL376564">
    <property type="status" value="NOT_ANNOTATED_CDS"/>
    <property type="molecule type" value="Genomic_DNA"/>
</dbReference>
<dbReference type="EnsemblProtists" id="PYU1_T004901">
    <property type="protein sequence ID" value="PYU1_T004901"/>
    <property type="gene ID" value="PYU1_G004890"/>
</dbReference>
<dbReference type="STRING" id="431595.K3WIV9"/>
<keyword evidence="4" id="KW-1185">Reference proteome</keyword>
<dbReference type="InterPro" id="IPR043198">
    <property type="entry name" value="Cyclin/Ssn8"/>
</dbReference>
<organism evidence="3 4">
    <name type="scientific">Globisporangium ultimum (strain ATCC 200006 / CBS 805.95 / DAOM BR144)</name>
    <name type="common">Pythium ultimum</name>
    <dbReference type="NCBI Taxonomy" id="431595"/>
    <lineage>
        <taxon>Eukaryota</taxon>
        <taxon>Sar</taxon>
        <taxon>Stramenopiles</taxon>
        <taxon>Oomycota</taxon>
        <taxon>Peronosporomycetes</taxon>
        <taxon>Pythiales</taxon>
        <taxon>Pythiaceae</taxon>
        <taxon>Globisporangium</taxon>
    </lineage>
</organism>
<reference evidence="4" key="2">
    <citation type="submission" date="2010-04" db="EMBL/GenBank/DDBJ databases">
        <authorList>
            <person name="Buell R."/>
            <person name="Hamilton J."/>
            <person name="Hostetler J."/>
        </authorList>
    </citation>
    <scope>NUCLEOTIDE SEQUENCE [LARGE SCALE GENOMIC DNA]</scope>
    <source>
        <strain evidence="4">DAOM:BR144</strain>
    </source>
</reference>
<reference evidence="4" key="1">
    <citation type="journal article" date="2010" name="Genome Biol.">
        <title>Genome sequence of the necrotrophic plant pathogen Pythium ultimum reveals original pathogenicity mechanisms and effector repertoire.</title>
        <authorList>
            <person name="Levesque C.A."/>
            <person name="Brouwer H."/>
            <person name="Cano L."/>
            <person name="Hamilton J.P."/>
            <person name="Holt C."/>
            <person name="Huitema E."/>
            <person name="Raffaele S."/>
            <person name="Robideau G.P."/>
            <person name="Thines M."/>
            <person name="Win J."/>
            <person name="Zerillo M.M."/>
            <person name="Beakes G.W."/>
            <person name="Boore J.L."/>
            <person name="Busam D."/>
            <person name="Dumas B."/>
            <person name="Ferriera S."/>
            <person name="Fuerstenberg S.I."/>
            <person name="Gachon C.M."/>
            <person name="Gaulin E."/>
            <person name="Govers F."/>
            <person name="Grenville-Briggs L."/>
            <person name="Horner N."/>
            <person name="Hostetler J."/>
            <person name="Jiang R.H."/>
            <person name="Johnson J."/>
            <person name="Krajaejun T."/>
            <person name="Lin H."/>
            <person name="Meijer H.J."/>
            <person name="Moore B."/>
            <person name="Morris P."/>
            <person name="Phuntmart V."/>
            <person name="Puiu D."/>
            <person name="Shetty J."/>
            <person name="Stajich J.E."/>
            <person name="Tripathy S."/>
            <person name="Wawra S."/>
            <person name="van West P."/>
            <person name="Whitty B.R."/>
            <person name="Coutinho P.M."/>
            <person name="Henrissat B."/>
            <person name="Martin F."/>
            <person name="Thomas P.D."/>
            <person name="Tyler B.M."/>
            <person name="De Vries R.P."/>
            <person name="Kamoun S."/>
            <person name="Yandell M."/>
            <person name="Tisserat N."/>
            <person name="Buell C.R."/>
        </authorList>
    </citation>
    <scope>NUCLEOTIDE SEQUENCE</scope>
    <source>
        <strain evidence="4">DAOM:BR144</strain>
    </source>
</reference>
<dbReference type="InterPro" id="IPR036915">
    <property type="entry name" value="Cyclin-like_sf"/>
</dbReference>
<name>K3WIV9_GLOUD</name>
<dbReference type="InParanoid" id="K3WIV9"/>
<dbReference type="PANTHER" id="PTHR10026">
    <property type="entry name" value="CYCLIN"/>
    <property type="match status" value="1"/>
</dbReference>